<accession>A0A5J4R5Y4</accession>
<name>A0A5J4R5Y4_9ZZZZ</name>
<feature type="non-terminal residue" evidence="7">
    <location>
        <position position="335"/>
    </location>
</feature>
<keyword evidence="1" id="KW-1003">Cell membrane</keyword>
<evidence type="ECO:0000256" key="6">
    <source>
        <dbReference type="ARBA" id="ARBA00023316"/>
    </source>
</evidence>
<dbReference type="PANTHER" id="PTHR30518">
    <property type="entry name" value="ENDOLYTIC MUREIN TRANSGLYCOSYLASE"/>
    <property type="match status" value="1"/>
</dbReference>
<dbReference type="HAMAP" id="MF_02065">
    <property type="entry name" value="MltG"/>
    <property type="match status" value="1"/>
</dbReference>
<evidence type="ECO:0000256" key="4">
    <source>
        <dbReference type="ARBA" id="ARBA00023136"/>
    </source>
</evidence>
<evidence type="ECO:0008006" key="8">
    <source>
        <dbReference type="Google" id="ProtNLM"/>
    </source>
</evidence>
<gene>
    <name evidence="7" type="ORF">EZS27_022601</name>
</gene>
<dbReference type="Gene3D" id="3.30.160.60">
    <property type="entry name" value="Classic Zinc Finger"/>
    <property type="match status" value="1"/>
</dbReference>
<dbReference type="PANTHER" id="PTHR30518:SF2">
    <property type="entry name" value="ENDOLYTIC MUREIN TRANSGLYCOSYLASE"/>
    <property type="match status" value="1"/>
</dbReference>
<keyword evidence="2" id="KW-0812">Transmembrane</keyword>
<evidence type="ECO:0000256" key="1">
    <source>
        <dbReference type="ARBA" id="ARBA00022475"/>
    </source>
</evidence>
<sequence length="335" mass="38789">MVVISGILLLFGLIKAINYYRYYLRPQFHPSQTVYVYIDRDDNMDSVCNKILLQSVSGNVEGFRRLAKKYRYAEHIHCGRYAIQPNDNARVLFFRLARGHQTPKNLVIGSVRTREVLARSLGKQVMADSTEIVTQLYDSVFCEELGFNKETIMSLFIPNTYQIYWTINPEDLFKRMKKEYDRFWDEERLAKAKAVNLSPAEVSVLASIVEEETNEINEKPMVAGLYINRLQKGMLLQADPTVKFALQDFELRRITSRHLKTNSPYNTYKYKGLPPGPIRNPSIRSIDSVLNYSKHDYVYMCAKEDFSGTHNFAVNLAGHNANAKRYQQALNKKKI</sequence>
<keyword evidence="3" id="KW-1133">Transmembrane helix</keyword>
<keyword evidence="4" id="KW-0472">Membrane</keyword>
<keyword evidence="5" id="KW-0456">Lyase</keyword>
<reference evidence="7" key="1">
    <citation type="submission" date="2019-03" db="EMBL/GenBank/DDBJ databases">
        <title>Single cell metagenomics reveals metabolic interactions within the superorganism composed of flagellate Streblomastix strix and complex community of Bacteroidetes bacteria on its surface.</title>
        <authorList>
            <person name="Treitli S.C."/>
            <person name="Kolisko M."/>
            <person name="Husnik F."/>
            <person name="Keeling P."/>
            <person name="Hampl V."/>
        </authorList>
    </citation>
    <scope>NUCLEOTIDE SEQUENCE</scope>
    <source>
        <strain evidence="7">STM</strain>
    </source>
</reference>
<proteinExistence type="inferred from homology"/>
<dbReference type="GO" id="GO:0016829">
    <property type="term" value="F:lyase activity"/>
    <property type="evidence" value="ECO:0007669"/>
    <property type="project" value="UniProtKB-KW"/>
</dbReference>
<evidence type="ECO:0000256" key="5">
    <source>
        <dbReference type="ARBA" id="ARBA00023239"/>
    </source>
</evidence>
<dbReference type="CDD" id="cd08010">
    <property type="entry name" value="MltG_like"/>
    <property type="match status" value="1"/>
</dbReference>
<dbReference type="AlphaFoldDB" id="A0A5J4R5Y4"/>
<evidence type="ECO:0000256" key="2">
    <source>
        <dbReference type="ARBA" id="ARBA00022692"/>
    </source>
</evidence>
<dbReference type="EMBL" id="SNRY01001806">
    <property type="protein sequence ID" value="KAA6328520.1"/>
    <property type="molecule type" value="Genomic_DNA"/>
</dbReference>
<protein>
    <recommendedName>
        <fullName evidence="8">Endolytic murein transglycosylase</fullName>
    </recommendedName>
</protein>
<dbReference type="Pfam" id="PF02618">
    <property type="entry name" value="YceG"/>
    <property type="match status" value="1"/>
</dbReference>
<keyword evidence="6" id="KW-0961">Cell wall biogenesis/degradation</keyword>
<evidence type="ECO:0000313" key="7">
    <source>
        <dbReference type="EMBL" id="KAA6328520.1"/>
    </source>
</evidence>
<dbReference type="InterPro" id="IPR003770">
    <property type="entry name" value="MLTG-like"/>
</dbReference>
<organism evidence="7">
    <name type="scientific">termite gut metagenome</name>
    <dbReference type="NCBI Taxonomy" id="433724"/>
    <lineage>
        <taxon>unclassified sequences</taxon>
        <taxon>metagenomes</taxon>
        <taxon>organismal metagenomes</taxon>
    </lineage>
</organism>
<evidence type="ECO:0000256" key="3">
    <source>
        <dbReference type="ARBA" id="ARBA00022989"/>
    </source>
</evidence>
<dbReference type="NCBIfam" id="TIGR00247">
    <property type="entry name" value="endolytic transglycosylase MltG"/>
    <property type="match status" value="1"/>
</dbReference>
<dbReference type="GO" id="GO:0071555">
    <property type="term" value="P:cell wall organization"/>
    <property type="evidence" value="ECO:0007669"/>
    <property type="project" value="UniProtKB-KW"/>
</dbReference>
<comment type="caution">
    <text evidence="7">The sequence shown here is derived from an EMBL/GenBank/DDBJ whole genome shotgun (WGS) entry which is preliminary data.</text>
</comment>